<dbReference type="EMBL" id="LT629690">
    <property type="protein sequence ID" value="SDF26608.1"/>
    <property type="molecule type" value="Genomic_DNA"/>
</dbReference>
<evidence type="ECO:0000256" key="4">
    <source>
        <dbReference type="ARBA" id="ARBA00022801"/>
    </source>
</evidence>
<dbReference type="SUPFAM" id="SSF48208">
    <property type="entry name" value="Six-hairpin glycosidases"/>
    <property type="match status" value="1"/>
</dbReference>
<keyword evidence="4" id="KW-0378">Hydrolase</keyword>
<dbReference type="InterPro" id="IPR012341">
    <property type="entry name" value="6hp_glycosidase-like_sf"/>
</dbReference>
<comment type="catalytic activity">
    <reaction evidence="1">
        <text>Endohydrolysis of (1-&gt;4)-beta-D-glucosidic linkages in cellulose, lichenin and cereal beta-D-glucans.</text>
        <dbReference type="EC" id="3.2.1.4"/>
    </reaction>
</comment>
<proteinExistence type="inferred from homology"/>
<evidence type="ECO:0000313" key="9">
    <source>
        <dbReference type="Proteomes" id="UP000182427"/>
    </source>
</evidence>
<dbReference type="PRINTS" id="PR00735">
    <property type="entry name" value="GLHYDRLASE8"/>
</dbReference>
<dbReference type="Pfam" id="PF01270">
    <property type="entry name" value="Glyco_hydro_8"/>
    <property type="match status" value="1"/>
</dbReference>
<dbReference type="EC" id="3.2.1.4" evidence="3"/>
<dbReference type="GO" id="GO:0030245">
    <property type="term" value="P:cellulose catabolic process"/>
    <property type="evidence" value="ECO:0007669"/>
    <property type="project" value="UniProtKB-KW"/>
</dbReference>
<keyword evidence="6" id="KW-0326">Glycosidase</keyword>
<keyword evidence="7" id="KW-0119">Carbohydrate metabolism</keyword>
<keyword evidence="7" id="KW-0624">Polysaccharide degradation</keyword>
<dbReference type="InterPro" id="IPR002037">
    <property type="entry name" value="Glyco_hydro_8"/>
</dbReference>
<evidence type="ECO:0000256" key="3">
    <source>
        <dbReference type="ARBA" id="ARBA00012601"/>
    </source>
</evidence>
<dbReference type="Proteomes" id="UP000182427">
    <property type="component" value="Chromosome I"/>
</dbReference>
<dbReference type="Gene3D" id="1.50.10.10">
    <property type="match status" value="1"/>
</dbReference>
<evidence type="ECO:0000313" key="8">
    <source>
        <dbReference type="EMBL" id="SDF26608.1"/>
    </source>
</evidence>
<evidence type="ECO:0000256" key="5">
    <source>
        <dbReference type="ARBA" id="ARBA00023001"/>
    </source>
</evidence>
<name>A0A1G7JNS7_9BACT</name>
<reference evidence="8 9" key="1">
    <citation type="submission" date="2016-10" db="EMBL/GenBank/DDBJ databases">
        <authorList>
            <person name="de Groot N.N."/>
        </authorList>
    </citation>
    <scope>NUCLEOTIDE SEQUENCE [LARGE SCALE GENOMIC DNA]</scope>
    <source>
        <strain evidence="8 9">GAS232</strain>
    </source>
</reference>
<dbReference type="NCBIfam" id="NF008305">
    <property type="entry name" value="PRK11097.1"/>
    <property type="match status" value="1"/>
</dbReference>
<comment type="similarity">
    <text evidence="2">Belongs to the glycosyl hydrolase 8 (cellulase D) family.</text>
</comment>
<evidence type="ECO:0000256" key="2">
    <source>
        <dbReference type="ARBA" id="ARBA00009209"/>
    </source>
</evidence>
<sequence length="393" mass="42983">MLGVRKGWRDGFRRTAAVAIACVTLLSQTGCRAEVPWPLWQSYRAKFVDASGRVIDHDANDRTTSEGMAYGMFFALVTNDRPTFDKMLRWTEDNLAGGDLTARLPAWNWGKSPEGQWKTLDANSAADADLWMAYDLVEAGRLWKDDRLAKLGTVLANRIAQSEVALVPGLGTVLLPGPQGFHPDQNTFILNPSYTPPQVVARLRTESPQGPWTPLLESYPALIQGSSPTGYAMDWVTAGTAVRPSGTPAQLATGKTDFAPVGGYESIRVYLWLGMADKGTNGVSDSLGYLQGMGRYMQTAPTPPLQVDATGKILNPEGTVGFSAAMIPFLVSTGRMSQAKTQNDRLTASKDSATGLYGHSSLYYDQNLALFATGWQEGRFRFDRDGKLRLKWK</sequence>
<keyword evidence="9" id="KW-1185">Reference proteome</keyword>
<dbReference type="InterPro" id="IPR008928">
    <property type="entry name" value="6-hairpin_glycosidase_sf"/>
</dbReference>
<protein>
    <recommendedName>
        <fullName evidence="3">cellulase</fullName>
        <ecNumber evidence="3">3.2.1.4</ecNumber>
    </recommendedName>
</protein>
<evidence type="ECO:0000256" key="6">
    <source>
        <dbReference type="ARBA" id="ARBA00023295"/>
    </source>
</evidence>
<dbReference type="AlphaFoldDB" id="A0A1G7JNS7"/>
<accession>A0A1G7JNS7</accession>
<dbReference type="GO" id="GO:0008810">
    <property type="term" value="F:cellulase activity"/>
    <property type="evidence" value="ECO:0007669"/>
    <property type="project" value="UniProtKB-EC"/>
</dbReference>
<dbReference type="OrthoDB" id="9766708at2"/>
<dbReference type="RefSeq" id="WP_083344917.1">
    <property type="nucleotide sequence ID" value="NZ_LT629690.1"/>
</dbReference>
<organism evidence="8 9">
    <name type="scientific">Terriglobus roseus</name>
    <dbReference type="NCBI Taxonomy" id="392734"/>
    <lineage>
        <taxon>Bacteria</taxon>
        <taxon>Pseudomonadati</taxon>
        <taxon>Acidobacteriota</taxon>
        <taxon>Terriglobia</taxon>
        <taxon>Terriglobales</taxon>
        <taxon>Acidobacteriaceae</taxon>
        <taxon>Terriglobus</taxon>
    </lineage>
</organism>
<evidence type="ECO:0000256" key="1">
    <source>
        <dbReference type="ARBA" id="ARBA00000966"/>
    </source>
</evidence>
<gene>
    <name evidence="8" type="ORF">SAMN05444167_1893</name>
</gene>
<evidence type="ECO:0000256" key="7">
    <source>
        <dbReference type="ARBA" id="ARBA00023326"/>
    </source>
</evidence>
<keyword evidence="5" id="KW-0136">Cellulose degradation</keyword>